<evidence type="ECO:0000259" key="1">
    <source>
        <dbReference type="Pfam" id="PF14033"/>
    </source>
</evidence>
<dbReference type="EMBL" id="QXFW01000070">
    <property type="protein sequence ID" value="KAE9026829.1"/>
    <property type="molecule type" value="Genomic_DNA"/>
</dbReference>
<evidence type="ECO:0000313" key="3">
    <source>
        <dbReference type="Proteomes" id="UP000460718"/>
    </source>
</evidence>
<dbReference type="PANTHER" id="PTHR33119">
    <property type="entry name" value="IFI3P"/>
    <property type="match status" value="1"/>
</dbReference>
<dbReference type="Proteomes" id="UP000460718">
    <property type="component" value="Unassembled WGS sequence"/>
</dbReference>
<dbReference type="InterPro" id="IPR025340">
    <property type="entry name" value="DUF4246"/>
</dbReference>
<sequence length="633" mass="71637">MSGSLSFRRRELQCHQSANAVNDRSSYVARRLTELDVLSAIGSVVNALQGRGAARFTQCEATRTTWLSAMDRALLVRYLSRLLRFSPSLEDTRKHFRSNSSIAIGEGLDDYKALIHHAVFALIDQRLRDDEEVLGVDIRPERLARMLHCARQKALPMLMAWLLKDCASFQQLLPNYDSQHKTLDALRLSVRQDMAATRVFITEFLSALGEHGSDAGLLMATHIPETFICDGSFDGGDSMLSFKYELDELRVSYAKTHGCDGSLKSAIQKDILDPSLRCRVYYDGKNQTYQWLPTEFHVGVDGSVTVLSPLHGSTHPHQFPRLYSVIPRILGRMLPLFERVLGSIATQDPPPPYQVGLGSSHQPEYNPVDDEKRTEFSLRSRQLQVVVKLSTIELDEAHPVFAGDQYHDNCNRGWQLDGDDCENIVSVGYHVLRSRNITPPRLSFRAFAHCPTAESELSSQEGLFLAFGERTSAFHGGRYGRQFLQPWGSLVLHEGRSIATPSFLAHRFEPFELLDATNPEGGELTLATFYLVDPTRDPIVSTRTVRPEQWQQTRRFVQANIDMLRSSSIHFFLPDEVSTLIADFAASHVSESQAQLTRHRLLMQRQKLQELRFMTPSLRLEGEIILHLNEDDE</sequence>
<gene>
    <name evidence="2" type="ORF">PF011_g2358</name>
</gene>
<feature type="domain" description="DUF4246" evidence="1">
    <location>
        <begin position="370"/>
        <end position="550"/>
    </location>
</feature>
<protein>
    <recommendedName>
        <fullName evidence="1">DUF4246 domain-containing protein</fullName>
    </recommendedName>
</protein>
<evidence type="ECO:0000313" key="2">
    <source>
        <dbReference type="EMBL" id="KAE9026829.1"/>
    </source>
</evidence>
<reference evidence="2 3" key="1">
    <citation type="submission" date="2018-09" db="EMBL/GenBank/DDBJ databases">
        <title>Genomic investigation of the strawberry pathogen Phytophthora fragariae indicates pathogenicity is determined by transcriptional variation in three key races.</title>
        <authorList>
            <person name="Adams T.M."/>
            <person name="Armitage A.D."/>
            <person name="Sobczyk M.K."/>
            <person name="Bates H.J."/>
            <person name="Dunwell J.M."/>
            <person name="Nellist C.F."/>
            <person name="Harrison R.J."/>
        </authorList>
    </citation>
    <scope>NUCLEOTIDE SEQUENCE [LARGE SCALE GENOMIC DNA]</scope>
    <source>
        <strain evidence="2 3">SCRP245</strain>
    </source>
</reference>
<organism evidence="2 3">
    <name type="scientific">Phytophthora fragariae</name>
    <dbReference type="NCBI Taxonomy" id="53985"/>
    <lineage>
        <taxon>Eukaryota</taxon>
        <taxon>Sar</taxon>
        <taxon>Stramenopiles</taxon>
        <taxon>Oomycota</taxon>
        <taxon>Peronosporomycetes</taxon>
        <taxon>Peronosporales</taxon>
        <taxon>Peronosporaceae</taxon>
        <taxon>Phytophthora</taxon>
    </lineage>
</organism>
<dbReference type="InterPro" id="IPR049192">
    <property type="entry name" value="DUF4246_C"/>
</dbReference>
<proteinExistence type="predicted"/>
<dbReference type="Pfam" id="PF14033">
    <property type="entry name" value="DUF4246"/>
    <property type="match status" value="2"/>
</dbReference>
<dbReference type="PANTHER" id="PTHR33119:SF1">
    <property type="entry name" value="FE2OG DIOXYGENASE DOMAIN-CONTAINING PROTEIN"/>
    <property type="match status" value="1"/>
</dbReference>
<dbReference type="AlphaFoldDB" id="A0A6A3M4J3"/>
<accession>A0A6A3M4J3</accession>
<comment type="caution">
    <text evidence="2">The sequence shown here is derived from an EMBL/GenBank/DDBJ whole genome shotgun (WGS) entry which is preliminary data.</text>
</comment>
<feature type="domain" description="DUF4246" evidence="1">
    <location>
        <begin position="284"/>
        <end position="347"/>
    </location>
</feature>
<name>A0A6A3M4J3_9STRA</name>